<proteinExistence type="predicted"/>
<evidence type="ECO:0000313" key="1">
    <source>
        <dbReference type="EMBL" id="KAI8032651.1"/>
    </source>
</evidence>
<protein>
    <submittedName>
        <fullName evidence="1">SUPPRESSOR OF GAMMA RESPONSE 1</fullName>
    </submittedName>
</protein>
<reference evidence="1 2" key="1">
    <citation type="journal article" date="2022" name="Plant J.">
        <title>Chromosome-level genome of Camellia lanceoleosa provides a valuable resource for understanding genome evolution and self-incompatibility.</title>
        <authorList>
            <person name="Gong W."/>
            <person name="Xiao S."/>
            <person name="Wang L."/>
            <person name="Liao Z."/>
            <person name="Chang Y."/>
            <person name="Mo W."/>
            <person name="Hu G."/>
            <person name="Li W."/>
            <person name="Zhao G."/>
            <person name="Zhu H."/>
            <person name="Hu X."/>
            <person name="Ji K."/>
            <person name="Xiang X."/>
            <person name="Song Q."/>
            <person name="Yuan D."/>
            <person name="Jin S."/>
            <person name="Zhang L."/>
        </authorList>
    </citation>
    <scope>NUCLEOTIDE SEQUENCE [LARGE SCALE GENOMIC DNA]</scope>
    <source>
        <strain evidence="1">SQ_2022a</strain>
    </source>
</reference>
<organism evidence="1 2">
    <name type="scientific">Camellia lanceoleosa</name>
    <dbReference type="NCBI Taxonomy" id="1840588"/>
    <lineage>
        <taxon>Eukaryota</taxon>
        <taxon>Viridiplantae</taxon>
        <taxon>Streptophyta</taxon>
        <taxon>Embryophyta</taxon>
        <taxon>Tracheophyta</taxon>
        <taxon>Spermatophyta</taxon>
        <taxon>Magnoliopsida</taxon>
        <taxon>eudicotyledons</taxon>
        <taxon>Gunneridae</taxon>
        <taxon>Pentapetalae</taxon>
        <taxon>asterids</taxon>
        <taxon>Ericales</taxon>
        <taxon>Theaceae</taxon>
        <taxon>Camellia</taxon>
    </lineage>
</organism>
<accession>A0ACC0J6P1</accession>
<evidence type="ECO:0000313" key="2">
    <source>
        <dbReference type="Proteomes" id="UP001060215"/>
    </source>
</evidence>
<dbReference type="Proteomes" id="UP001060215">
    <property type="component" value="Chromosome 1"/>
</dbReference>
<keyword evidence="2" id="KW-1185">Reference proteome</keyword>
<comment type="caution">
    <text evidence="1">The sequence shown here is derived from an EMBL/GenBank/DDBJ whole genome shotgun (WGS) entry which is preliminary data.</text>
</comment>
<name>A0ACC0J6P1_9ERIC</name>
<gene>
    <name evidence="1" type="ORF">LOK49_LG01G04088</name>
</gene>
<sequence>MARSWLIDCKGIATKVKNANLSPAFQIKDSGANRECPKCHYRIDNSDVSHEWPGFPAGVKFDPSDIELLEHLAAKCGVGNSKPHMFIDEFIPTVDKEGGICYTHPENLPGVKIDGSSVHFFHRTINAYATGQRKRRRIQNQHIRWHKTGKTKRVMENGVQKGCKKIMVLYKTSKKGSKPDKSNWVMHQYHLGTDEDEIGQFVVSKIFSQPQKQIDNSVKSHVIEDSDMGTIQTSPRTPKTNTPNPPRPGKSFSCDDMIDDYAPESSAQQEAEFATETSHPSSSTPHFKDELETQTWLAGESQALDGNGVDDSLLCNEIFSSYSALSGLNHGPFSDVARFTNDVPVGDRNPSCGIADLENLDLGTPPDFQLADLQFGSQESILGWNALLPSDVPLKLMSSNAIQTSFPTKDVSLCSTKIFNCFEGSRAMSTEKGRSMRSKVESRMRKESGKTLREIRRAKKLRKKLMTDEERLVYNLRRAKKKVALLLQKLKKYELPELPLPRHDLELLTPEQLQAIKKIGFKNKNYVPVGVRGVFGGVVQNMHLHWKFHETVQVCCDNFPKEKIKMATMLARLSGGIVINVHNVKTIIMFRGRNYRQPKNLIPVNTLTKRKALFKARFEQALESQKLNIKKLEQQLRRMGVNPDDPVAMASIRRVASTFFNAIDKKDGSPYVFREDKQSEVEPSRNLRRSEPGENSDQEELDRFIAEIEDAAGKEWAEEEAAEKEELGKIRYWSRDDLGGRFRRSELLRSEDSVDATRGGGRSWKDAQSGRRRSDDSDDEGDEEWDSNGVGDASDYESDTADHDRARYKFKAPRVERGKQNGVGRANGNKGFKRNVDAKFSENLPKDDSGSDNMLSDVEDAMWQSDSEGKQDLGKSEATRNDYRSSSDEEEDFLQMKSDEKNGVAVVNHFESDSEDFDESLDKMNLSRAATEKHNKIHIANNNEAFDRNAGANFGGKIAKEKYESEDLSGDSEVAMWESDAEEDVDSETLRLETYDGRSNSEDDDYVLKKDGRDGVNDKKKKTPKQVDETWDSD</sequence>
<dbReference type="EMBL" id="CM045758">
    <property type="protein sequence ID" value="KAI8032651.1"/>
    <property type="molecule type" value="Genomic_DNA"/>
</dbReference>